<dbReference type="EnsemblMetazoa" id="ASIC004366-RA">
    <property type="protein sequence ID" value="ASIC004366-PA"/>
    <property type="gene ID" value="ASIC004366"/>
</dbReference>
<sequence length="110" mass="12278">MWHFISHPLDRRRHLRHPPASVGANIEAGLERAPSLSWKDPRFSRPLEATLSHGHPESRHVPVVGFRRPVFEGRPGGVGDGGREIPYPQGSAYFSGFSRDGFQHGHTRPA</sequence>
<dbReference type="Proteomes" id="UP000030765">
    <property type="component" value="Unassembled WGS sequence"/>
</dbReference>
<evidence type="ECO:0000313" key="2">
    <source>
        <dbReference type="EnsemblMetazoa" id="ASIC004366-PA"/>
    </source>
</evidence>
<gene>
    <name evidence="1" type="ORF">ZHAS_00004366</name>
</gene>
<organism evidence="1">
    <name type="scientific">Anopheles sinensis</name>
    <name type="common">Mosquito</name>
    <dbReference type="NCBI Taxonomy" id="74873"/>
    <lineage>
        <taxon>Eukaryota</taxon>
        <taxon>Metazoa</taxon>
        <taxon>Ecdysozoa</taxon>
        <taxon>Arthropoda</taxon>
        <taxon>Hexapoda</taxon>
        <taxon>Insecta</taxon>
        <taxon>Pterygota</taxon>
        <taxon>Neoptera</taxon>
        <taxon>Endopterygota</taxon>
        <taxon>Diptera</taxon>
        <taxon>Nematocera</taxon>
        <taxon>Culicoidea</taxon>
        <taxon>Culicidae</taxon>
        <taxon>Anophelinae</taxon>
        <taxon>Anopheles</taxon>
    </lineage>
</organism>
<keyword evidence="3" id="KW-1185">Reference proteome</keyword>
<evidence type="ECO:0000313" key="3">
    <source>
        <dbReference type="Proteomes" id="UP000030765"/>
    </source>
</evidence>
<accession>A0A084VGR5</accession>
<dbReference type="AlphaFoldDB" id="A0A084VGR5"/>
<dbReference type="EMBL" id="ATLV01013067">
    <property type="status" value="NOT_ANNOTATED_CDS"/>
    <property type="molecule type" value="Genomic_DNA"/>
</dbReference>
<proteinExistence type="predicted"/>
<protein>
    <submittedName>
        <fullName evidence="1 2">Uncharacterized protein</fullName>
    </submittedName>
</protein>
<reference evidence="1 3" key="1">
    <citation type="journal article" date="2014" name="BMC Genomics">
        <title>Genome sequence of Anopheles sinensis provides insight into genetics basis of mosquito competence for malaria parasites.</title>
        <authorList>
            <person name="Zhou D."/>
            <person name="Zhang D."/>
            <person name="Ding G."/>
            <person name="Shi L."/>
            <person name="Hou Q."/>
            <person name="Ye Y."/>
            <person name="Xu Y."/>
            <person name="Zhou H."/>
            <person name="Xiong C."/>
            <person name="Li S."/>
            <person name="Yu J."/>
            <person name="Hong S."/>
            <person name="Yu X."/>
            <person name="Zou P."/>
            <person name="Chen C."/>
            <person name="Chang X."/>
            <person name="Wang W."/>
            <person name="Lv Y."/>
            <person name="Sun Y."/>
            <person name="Ma L."/>
            <person name="Shen B."/>
            <person name="Zhu C."/>
        </authorList>
    </citation>
    <scope>NUCLEOTIDE SEQUENCE [LARGE SCALE GENOMIC DNA]</scope>
</reference>
<dbReference type="EMBL" id="KE524837">
    <property type="protein sequence ID" value="KFB37159.1"/>
    <property type="molecule type" value="Genomic_DNA"/>
</dbReference>
<evidence type="ECO:0000313" key="1">
    <source>
        <dbReference type="EMBL" id="KFB37159.1"/>
    </source>
</evidence>
<dbReference type="VEuPathDB" id="VectorBase:ASIC004366"/>
<name>A0A084VGR5_ANOSI</name>
<reference evidence="2" key="2">
    <citation type="submission" date="2020-05" db="UniProtKB">
        <authorList>
            <consortium name="EnsemblMetazoa"/>
        </authorList>
    </citation>
    <scope>IDENTIFICATION</scope>
</reference>